<accession>A0A9P8PV75</accession>
<organism evidence="1 2">
    <name type="scientific">Wickerhamomyces mucosus</name>
    <dbReference type="NCBI Taxonomy" id="1378264"/>
    <lineage>
        <taxon>Eukaryota</taxon>
        <taxon>Fungi</taxon>
        <taxon>Dikarya</taxon>
        <taxon>Ascomycota</taxon>
        <taxon>Saccharomycotina</taxon>
        <taxon>Saccharomycetes</taxon>
        <taxon>Phaffomycetales</taxon>
        <taxon>Wickerhamomycetaceae</taxon>
        <taxon>Wickerhamomyces</taxon>
    </lineage>
</organism>
<reference evidence="1" key="2">
    <citation type="submission" date="2021-01" db="EMBL/GenBank/DDBJ databases">
        <authorList>
            <person name="Schikora-Tamarit M.A."/>
        </authorList>
    </citation>
    <scope>NUCLEOTIDE SEQUENCE</scope>
    <source>
        <strain evidence="1">CBS6341</strain>
    </source>
</reference>
<sequence length="125" mass="15070">MIYTKIEKQRIIQRFGLQKIKIPEIQRKKALEDELSKIGDLFESKIQRRINLVPKKFTELKIKDVLNVERDHKIKLYELIKDIKNQQMKNDVMEQELENKVDPEKLKRLEQVKNKRKQSMNIGGR</sequence>
<evidence type="ECO:0000313" key="1">
    <source>
        <dbReference type="EMBL" id="KAH3678207.1"/>
    </source>
</evidence>
<dbReference type="Proteomes" id="UP000769528">
    <property type="component" value="Unassembled WGS sequence"/>
</dbReference>
<keyword evidence="2" id="KW-1185">Reference proteome</keyword>
<dbReference type="AlphaFoldDB" id="A0A9P8PV75"/>
<gene>
    <name evidence="1" type="ORF">WICMUC_001636</name>
</gene>
<proteinExistence type="predicted"/>
<dbReference type="OrthoDB" id="3980425at2759"/>
<name>A0A9P8PV75_9ASCO</name>
<protein>
    <submittedName>
        <fullName evidence="1">Uncharacterized protein</fullName>
    </submittedName>
</protein>
<comment type="caution">
    <text evidence="1">The sequence shown here is derived from an EMBL/GenBank/DDBJ whole genome shotgun (WGS) entry which is preliminary data.</text>
</comment>
<reference evidence="1" key="1">
    <citation type="journal article" date="2021" name="Open Biol.">
        <title>Shared evolutionary footprints suggest mitochondrial oxidative damage underlies multiple complex I losses in fungi.</title>
        <authorList>
            <person name="Schikora-Tamarit M.A."/>
            <person name="Marcet-Houben M."/>
            <person name="Nosek J."/>
            <person name="Gabaldon T."/>
        </authorList>
    </citation>
    <scope>NUCLEOTIDE SEQUENCE</scope>
    <source>
        <strain evidence="1">CBS6341</strain>
    </source>
</reference>
<evidence type="ECO:0000313" key="2">
    <source>
        <dbReference type="Proteomes" id="UP000769528"/>
    </source>
</evidence>
<dbReference type="EMBL" id="JAEUBF010000485">
    <property type="protein sequence ID" value="KAH3678207.1"/>
    <property type="molecule type" value="Genomic_DNA"/>
</dbReference>